<reference evidence="2 3" key="1">
    <citation type="submission" date="2023-10" db="EMBL/GenBank/DDBJ databases">
        <title>Genomes of two closely related lineages of the louse Polyplax serrata with different host specificities.</title>
        <authorList>
            <person name="Martinu J."/>
            <person name="Tarabai H."/>
            <person name="Stefka J."/>
            <person name="Hypsa V."/>
        </authorList>
    </citation>
    <scope>NUCLEOTIDE SEQUENCE [LARGE SCALE GENOMIC DNA]</scope>
    <source>
        <strain evidence="2">HR10_N</strain>
    </source>
</reference>
<sequence>MSGAGKKREKENSTSLLRVSKDGKATRKRSYEVLRLAKGEPRLDARTERETEKYDEITNFALRQVMSKIMRSRDRASFGNEIQGLQIAGSTNS</sequence>
<evidence type="ECO:0000313" key="3">
    <source>
        <dbReference type="Proteomes" id="UP001372834"/>
    </source>
</evidence>
<dbReference type="Proteomes" id="UP001372834">
    <property type="component" value="Unassembled WGS sequence"/>
</dbReference>
<name>A0AAN8P665_POLSC</name>
<evidence type="ECO:0000256" key="1">
    <source>
        <dbReference type="SAM" id="MobiDB-lite"/>
    </source>
</evidence>
<dbReference type="AlphaFoldDB" id="A0AAN8P665"/>
<proteinExistence type="predicted"/>
<accession>A0AAN8P665</accession>
<organism evidence="2 3">
    <name type="scientific">Polyplax serrata</name>
    <name type="common">Common mouse louse</name>
    <dbReference type="NCBI Taxonomy" id="468196"/>
    <lineage>
        <taxon>Eukaryota</taxon>
        <taxon>Metazoa</taxon>
        <taxon>Ecdysozoa</taxon>
        <taxon>Arthropoda</taxon>
        <taxon>Hexapoda</taxon>
        <taxon>Insecta</taxon>
        <taxon>Pterygota</taxon>
        <taxon>Neoptera</taxon>
        <taxon>Paraneoptera</taxon>
        <taxon>Psocodea</taxon>
        <taxon>Troctomorpha</taxon>
        <taxon>Phthiraptera</taxon>
        <taxon>Anoplura</taxon>
        <taxon>Polyplacidae</taxon>
        <taxon>Polyplax</taxon>
    </lineage>
</organism>
<feature type="compositionally biased region" description="Basic and acidic residues" evidence="1">
    <location>
        <begin position="1"/>
        <end position="12"/>
    </location>
</feature>
<evidence type="ECO:0000313" key="2">
    <source>
        <dbReference type="EMBL" id="KAK6633098.1"/>
    </source>
</evidence>
<gene>
    <name evidence="2" type="ORF">RUM43_012841</name>
</gene>
<protein>
    <submittedName>
        <fullName evidence="2">Uncharacterized protein</fullName>
    </submittedName>
</protein>
<comment type="caution">
    <text evidence="2">The sequence shown here is derived from an EMBL/GenBank/DDBJ whole genome shotgun (WGS) entry which is preliminary data.</text>
</comment>
<dbReference type="EMBL" id="JAWJWE010000006">
    <property type="protein sequence ID" value="KAK6633098.1"/>
    <property type="molecule type" value="Genomic_DNA"/>
</dbReference>
<feature type="compositionally biased region" description="Basic and acidic residues" evidence="1">
    <location>
        <begin position="19"/>
        <end position="28"/>
    </location>
</feature>
<feature type="region of interest" description="Disordered" evidence="1">
    <location>
        <begin position="1"/>
        <end position="28"/>
    </location>
</feature>